<dbReference type="InterPro" id="IPR043129">
    <property type="entry name" value="ATPase_NBD"/>
</dbReference>
<evidence type="ECO:0000256" key="1">
    <source>
        <dbReference type="ARBA" id="ARBA00006479"/>
    </source>
</evidence>
<evidence type="ECO:0008006" key="4">
    <source>
        <dbReference type="Google" id="ProtNLM"/>
    </source>
</evidence>
<dbReference type="RefSeq" id="WP_044585163.1">
    <property type="nucleotide sequence ID" value="NZ_CP007513.1"/>
</dbReference>
<dbReference type="Pfam" id="PF00480">
    <property type="entry name" value="ROK"/>
    <property type="match status" value="1"/>
</dbReference>
<dbReference type="Proteomes" id="UP000031778">
    <property type="component" value="Plasmid pBb"/>
</dbReference>
<organism evidence="2 3">
    <name type="scientific">Bacillus bombysepticus str. Wang</name>
    <dbReference type="NCBI Taxonomy" id="1330043"/>
    <lineage>
        <taxon>Bacteria</taxon>
        <taxon>Bacillati</taxon>
        <taxon>Bacillota</taxon>
        <taxon>Bacilli</taxon>
        <taxon>Bacillales</taxon>
        <taxon>Bacillaceae</taxon>
        <taxon>Bacillus</taxon>
        <taxon>Bacillus cereus group</taxon>
    </lineage>
</organism>
<dbReference type="SUPFAM" id="SSF53067">
    <property type="entry name" value="Actin-like ATPase domain"/>
    <property type="match status" value="1"/>
</dbReference>
<evidence type="ECO:0000313" key="2">
    <source>
        <dbReference type="EMBL" id="AHX21954.1"/>
    </source>
</evidence>
<keyword evidence="3" id="KW-1185">Reference proteome</keyword>
<dbReference type="InterPro" id="IPR000600">
    <property type="entry name" value="ROK"/>
</dbReference>
<dbReference type="KEGG" id="bby:CY96_27940"/>
<name>A0A9W3L6J1_9BACI</name>
<sequence length="332" mass="37328">MNAFVVMDIGGTSFRSAIFTEEKELQFITKENSDNFIYNEDSVEKMQDMFVEKILSIVARYKNKGDYTIKGVGISFPGPVNEEGTIESAPTLWGSAEKKLPLLEILKKRLRDIEVVVINDITAAGWRYKNNINDNFCIITVSSGIGNKVFWNDNVLLSKDSVGGEIGHFYYGGKYKNLKCDCGAMGHLGAISSGRGIEKVIEILRNEELELYSESMLFGKPIISTYDIVRGLARNDTFAMKALEESIRPLAQSIAFIYSCIGVKKFVIVGGFALGVGTLYVETLRRFFKEFQTFNLRDNVEDMIILGEKDDNHGLIGVGYYLENKIQQYQLL</sequence>
<evidence type="ECO:0000313" key="3">
    <source>
        <dbReference type="Proteomes" id="UP000031778"/>
    </source>
</evidence>
<gene>
    <name evidence="2" type="ORF">CY96_27940</name>
</gene>
<dbReference type="Gene3D" id="3.30.420.40">
    <property type="match status" value="2"/>
</dbReference>
<protein>
    <recommendedName>
        <fullName evidence="4">Glucokinase</fullName>
    </recommendedName>
</protein>
<geneLocation type="plasmid" evidence="2 3">
    <name>pBb</name>
</geneLocation>
<dbReference type="EMBL" id="CP007513">
    <property type="protein sequence ID" value="AHX21954.1"/>
    <property type="molecule type" value="Genomic_DNA"/>
</dbReference>
<comment type="similarity">
    <text evidence="1">Belongs to the ROK (NagC/XylR) family.</text>
</comment>
<dbReference type="PANTHER" id="PTHR18964">
    <property type="entry name" value="ROK (REPRESSOR, ORF, KINASE) FAMILY"/>
    <property type="match status" value="1"/>
</dbReference>
<dbReference type="AlphaFoldDB" id="A0A9W3L6J1"/>
<dbReference type="PANTHER" id="PTHR18964:SF149">
    <property type="entry name" value="BIFUNCTIONAL UDP-N-ACETYLGLUCOSAMINE 2-EPIMERASE_N-ACETYLMANNOSAMINE KINASE"/>
    <property type="match status" value="1"/>
</dbReference>
<accession>A0A9W3L6J1</accession>
<proteinExistence type="inferred from homology"/>
<reference evidence="3" key="1">
    <citation type="submission" date="2014-03" db="EMBL/GenBank/DDBJ databases">
        <title>The Complete Genome Sequence of Bacillus bombyseptieus.</title>
        <authorList>
            <person name="Cheng T."/>
            <person name="Lin P."/>
            <person name="Jin S."/>
            <person name="Wu Y."/>
            <person name="Fu B."/>
            <person name="Long R."/>
            <person name="Liu D."/>
            <person name="Guo Y."/>
            <person name="Peng L."/>
            <person name="Xia Q."/>
        </authorList>
    </citation>
    <scope>NUCLEOTIDE SEQUENCE [LARGE SCALE GENOMIC DNA]</scope>
    <source>
        <strain evidence="3">wang</strain>
        <plasmid evidence="3">pBb</plasmid>
    </source>
</reference>
<keyword evidence="2" id="KW-0614">Plasmid</keyword>